<dbReference type="PANTHER" id="PTHR36578">
    <property type="entry name" value="CHROMOSOME 15, WHOLE GENOME SHOTGUN SEQUENCE"/>
    <property type="match status" value="1"/>
</dbReference>
<dbReference type="AlphaFoldDB" id="A0A6G1L0Z0"/>
<evidence type="ECO:0000313" key="2">
    <source>
        <dbReference type="EMBL" id="KAF2766591.1"/>
    </source>
</evidence>
<dbReference type="OrthoDB" id="271448at2759"/>
<feature type="signal peptide" evidence="1">
    <location>
        <begin position="1"/>
        <end position="21"/>
    </location>
</feature>
<evidence type="ECO:0008006" key="4">
    <source>
        <dbReference type="Google" id="ProtNLM"/>
    </source>
</evidence>
<protein>
    <recommendedName>
        <fullName evidence="4">Apple domain-containing protein</fullName>
    </recommendedName>
</protein>
<feature type="chain" id="PRO_5026258003" description="Apple domain-containing protein" evidence="1">
    <location>
        <begin position="22"/>
        <end position="192"/>
    </location>
</feature>
<dbReference type="Proteomes" id="UP000799436">
    <property type="component" value="Unassembled WGS sequence"/>
</dbReference>
<reference evidence="2" key="1">
    <citation type="journal article" date="2020" name="Stud. Mycol.">
        <title>101 Dothideomycetes genomes: a test case for predicting lifestyles and emergence of pathogens.</title>
        <authorList>
            <person name="Haridas S."/>
            <person name="Albert R."/>
            <person name="Binder M."/>
            <person name="Bloem J."/>
            <person name="Labutti K."/>
            <person name="Salamov A."/>
            <person name="Andreopoulos B."/>
            <person name="Baker S."/>
            <person name="Barry K."/>
            <person name="Bills G."/>
            <person name="Bluhm B."/>
            <person name="Cannon C."/>
            <person name="Castanera R."/>
            <person name="Culley D."/>
            <person name="Daum C."/>
            <person name="Ezra D."/>
            <person name="Gonzalez J."/>
            <person name="Henrissat B."/>
            <person name="Kuo A."/>
            <person name="Liang C."/>
            <person name="Lipzen A."/>
            <person name="Lutzoni F."/>
            <person name="Magnuson J."/>
            <person name="Mondo S."/>
            <person name="Nolan M."/>
            <person name="Ohm R."/>
            <person name="Pangilinan J."/>
            <person name="Park H.-J."/>
            <person name="Ramirez L."/>
            <person name="Alfaro M."/>
            <person name="Sun H."/>
            <person name="Tritt A."/>
            <person name="Yoshinaga Y."/>
            <person name="Zwiers L.-H."/>
            <person name="Turgeon B."/>
            <person name="Goodwin S."/>
            <person name="Spatafora J."/>
            <person name="Crous P."/>
            <person name="Grigoriev I."/>
        </authorList>
    </citation>
    <scope>NUCLEOTIDE SEQUENCE</scope>
    <source>
        <strain evidence="2">CBS 116005</strain>
    </source>
</reference>
<proteinExistence type="predicted"/>
<name>A0A6G1L0Z0_9PEZI</name>
<keyword evidence="1" id="KW-0732">Signal</keyword>
<evidence type="ECO:0000256" key="1">
    <source>
        <dbReference type="SAM" id="SignalP"/>
    </source>
</evidence>
<dbReference type="EMBL" id="ML995869">
    <property type="protein sequence ID" value="KAF2766591.1"/>
    <property type="molecule type" value="Genomic_DNA"/>
</dbReference>
<keyword evidence="3" id="KW-1185">Reference proteome</keyword>
<organism evidence="2 3">
    <name type="scientific">Teratosphaeria nubilosa</name>
    <dbReference type="NCBI Taxonomy" id="161662"/>
    <lineage>
        <taxon>Eukaryota</taxon>
        <taxon>Fungi</taxon>
        <taxon>Dikarya</taxon>
        <taxon>Ascomycota</taxon>
        <taxon>Pezizomycotina</taxon>
        <taxon>Dothideomycetes</taxon>
        <taxon>Dothideomycetidae</taxon>
        <taxon>Mycosphaerellales</taxon>
        <taxon>Teratosphaeriaceae</taxon>
        <taxon>Teratosphaeria</taxon>
    </lineage>
</organism>
<evidence type="ECO:0000313" key="3">
    <source>
        <dbReference type="Proteomes" id="UP000799436"/>
    </source>
</evidence>
<gene>
    <name evidence="2" type="ORF">EJ03DRAFT_176112</name>
</gene>
<dbReference type="PANTHER" id="PTHR36578:SF1">
    <property type="entry name" value="APPLE DOMAIN-CONTAINING PROTEIN"/>
    <property type="match status" value="1"/>
</dbReference>
<accession>A0A6G1L0Z0</accession>
<sequence>MSSKMLCALLSLIITSTLAAAASITNATTSTSSDSSSSCAAEPTGYGPVPTPNTAAAFSNFSAFASAANSATTPSLYWQTYANLNGSQLATSSNTYLGHHEIQSYDPAACTALCDSTARCLGVNLYFERDPSVVPAAGCPDPEARTAIKCALWGSPVNAVQAVNYGQWQESFQVLVSQWMVIGDVWDPADVW</sequence>